<evidence type="ECO:0000256" key="1">
    <source>
        <dbReference type="ARBA" id="ARBA00006817"/>
    </source>
</evidence>
<dbReference type="CDD" id="cd08895">
    <property type="entry name" value="SRPBCC_CalC_Aha1-like_2"/>
    <property type="match status" value="1"/>
</dbReference>
<dbReference type="AlphaFoldDB" id="A0A5B9Q7X4"/>
<dbReference type="SUPFAM" id="SSF55961">
    <property type="entry name" value="Bet v1-like"/>
    <property type="match status" value="1"/>
</dbReference>
<dbReference type="RefSeq" id="WP_148072275.1">
    <property type="nucleotide sequence ID" value="NZ_CP042913.1"/>
</dbReference>
<dbReference type="Pfam" id="PF08327">
    <property type="entry name" value="AHSA1"/>
    <property type="match status" value="1"/>
</dbReference>
<dbReference type="OrthoDB" id="9786557at2"/>
<dbReference type="InterPro" id="IPR013538">
    <property type="entry name" value="ASHA1/2-like_C"/>
</dbReference>
<dbReference type="Gene3D" id="3.30.530.20">
    <property type="match status" value="1"/>
</dbReference>
<organism evidence="3 4">
    <name type="scientific">Bythopirellula goksoeyrii</name>
    <dbReference type="NCBI Taxonomy" id="1400387"/>
    <lineage>
        <taxon>Bacteria</taxon>
        <taxon>Pseudomonadati</taxon>
        <taxon>Planctomycetota</taxon>
        <taxon>Planctomycetia</taxon>
        <taxon>Pirellulales</taxon>
        <taxon>Lacipirellulaceae</taxon>
        <taxon>Bythopirellula</taxon>
    </lineage>
</organism>
<sequence>MSGPSNSVKLHRVLRASAERIYNAFLDPDAKARWLPPYGFIGKVHEMNAEVGGGYQMSFTNFSTGSSHSFSGKFVELTPHERIRYTDKFDDPNLPGEMEVTVTLRPVICGTELHILQENIPEAIPAEMCYLGWQESLLQLAHLVEPEIPDGE</sequence>
<comment type="similarity">
    <text evidence="1">Belongs to the AHA1 family.</text>
</comment>
<evidence type="ECO:0000313" key="4">
    <source>
        <dbReference type="Proteomes" id="UP000323917"/>
    </source>
</evidence>
<reference evidence="3 4" key="1">
    <citation type="submission" date="2019-08" db="EMBL/GenBank/DDBJ databases">
        <title>Deep-cultivation of Planctomycetes and their phenomic and genomic characterization uncovers novel biology.</title>
        <authorList>
            <person name="Wiegand S."/>
            <person name="Jogler M."/>
            <person name="Boedeker C."/>
            <person name="Pinto D."/>
            <person name="Vollmers J."/>
            <person name="Rivas-Marin E."/>
            <person name="Kohn T."/>
            <person name="Peeters S.H."/>
            <person name="Heuer A."/>
            <person name="Rast P."/>
            <person name="Oberbeckmann S."/>
            <person name="Bunk B."/>
            <person name="Jeske O."/>
            <person name="Meyerdierks A."/>
            <person name="Storesund J.E."/>
            <person name="Kallscheuer N."/>
            <person name="Luecker S."/>
            <person name="Lage O.M."/>
            <person name="Pohl T."/>
            <person name="Merkel B.J."/>
            <person name="Hornburger P."/>
            <person name="Mueller R.-W."/>
            <person name="Bruemmer F."/>
            <person name="Labrenz M."/>
            <person name="Spormann A.M."/>
            <person name="Op den Camp H."/>
            <person name="Overmann J."/>
            <person name="Amann R."/>
            <person name="Jetten M.S.M."/>
            <person name="Mascher T."/>
            <person name="Medema M.H."/>
            <person name="Devos D.P."/>
            <person name="Kaster A.-K."/>
            <person name="Ovreas L."/>
            <person name="Rohde M."/>
            <person name="Galperin M.Y."/>
            <person name="Jogler C."/>
        </authorList>
    </citation>
    <scope>NUCLEOTIDE SEQUENCE [LARGE SCALE GENOMIC DNA]</scope>
    <source>
        <strain evidence="3 4">Pr1d</strain>
    </source>
</reference>
<name>A0A5B9Q7X4_9BACT</name>
<dbReference type="EMBL" id="CP042913">
    <property type="protein sequence ID" value="QEG33522.1"/>
    <property type="molecule type" value="Genomic_DNA"/>
</dbReference>
<dbReference type="Proteomes" id="UP000323917">
    <property type="component" value="Chromosome"/>
</dbReference>
<evidence type="ECO:0000313" key="3">
    <source>
        <dbReference type="EMBL" id="QEG33522.1"/>
    </source>
</evidence>
<dbReference type="KEGG" id="bgok:Pr1d_07860"/>
<dbReference type="InterPro" id="IPR023393">
    <property type="entry name" value="START-like_dom_sf"/>
</dbReference>
<accession>A0A5B9Q7X4</accession>
<evidence type="ECO:0000259" key="2">
    <source>
        <dbReference type="Pfam" id="PF08327"/>
    </source>
</evidence>
<protein>
    <recommendedName>
        <fullName evidence="2">Activator of Hsp90 ATPase homologue 1/2-like C-terminal domain-containing protein</fullName>
    </recommendedName>
</protein>
<proteinExistence type="inferred from homology"/>
<keyword evidence="4" id="KW-1185">Reference proteome</keyword>
<gene>
    <name evidence="3" type="ORF">Pr1d_07860</name>
</gene>
<feature type="domain" description="Activator of Hsp90 ATPase homologue 1/2-like C-terminal" evidence="2">
    <location>
        <begin position="16"/>
        <end position="145"/>
    </location>
</feature>